<dbReference type="GO" id="GO:0071555">
    <property type="term" value="P:cell wall organization"/>
    <property type="evidence" value="ECO:0007669"/>
    <property type="project" value="UniProtKB-KW"/>
</dbReference>
<accession>A0A429ZNF3</accession>
<comment type="similarity">
    <text evidence="1">Belongs to the FemABX family.</text>
</comment>
<organism evidence="7 8">
    <name type="scientific">Vagococcus salmoninarum</name>
    <dbReference type="NCBI Taxonomy" id="2739"/>
    <lineage>
        <taxon>Bacteria</taxon>
        <taxon>Bacillati</taxon>
        <taxon>Bacillota</taxon>
        <taxon>Bacilli</taxon>
        <taxon>Lactobacillales</taxon>
        <taxon>Enterococcaceae</taxon>
        <taxon>Vagococcus</taxon>
    </lineage>
</organism>
<keyword evidence="5" id="KW-0012">Acyltransferase</keyword>
<evidence type="ECO:0000313" key="8">
    <source>
        <dbReference type="Proteomes" id="UP000287239"/>
    </source>
</evidence>
<gene>
    <name evidence="7" type="ORF">CBF35_08545</name>
</gene>
<protein>
    <recommendedName>
        <fullName evidence="9">Methicillin resistance protein</fullName>
    </recommendedName>
</protein>
<keyword evidence="8" id="KW-1185">Reference proteome</keyword>
<evidence type="ECO:0000256" key="1">
    <source>
        <dbReference type="ARBA" id="ARBA00009943"/>
    </source>
</evidence>
<dbReference type="GeneID" id="98568417"/>
<evidence type="ECO:0000313" key="7">
    <source>
        <dbReference type="EMBL" id="RST95224.1"/>
    </source>
</evidence>
<keyword evidence="3" id="KW-0133">Cell shape</keyword>
<evidence type="ECO:0008006" key="9">
    <source>
        <dbReference type="Google" id="ProtNLM"/>
    </source>
</evidence>
<dbReference type="PANTHER" id="PTHR36174">
    <property type="entry name" value="LIPID II:GLYCINE GLYCYLTRANSFERASE"/>
    <property type="match status" value="1"/>
</dbReference>
<evidence type="ECO:0000256" key="2">
    <source>
        <dbReference type="ARBA" id="ARBA00022679"/>
    </source>
</evidence>
<sequence length="332" mass="38351">MPLVSSTETEKFAEYRKFIKNYQGTTCTQDPDWTLVKSNWEGYNVYLDDENGKIIAAVTIQTITNERGWTFAYGLKGPMMDRTDLVLMQKLYDEVENVLSDKQVFLIRMDPETVYTEEYKKALESAGFIVRGGGLDSHGTIQPRFNMVLDLVDKTPEDLMAEFHKKTRYNIRLAGRRDVEVKWDDSDEAIETFFKLHEEMSARQGISYRPIEYFRNMRAAFGAGFRVYLASHEEDVLGAAIAIVYGDKAWYAYGGSSDVKRNLMPNYLLQWEMINWAMAEGCHRYDFAGVFALDDSDGLYKFKNGFTHTEGVTEYIGEIDRVLNQTEYELFN</sequence>
<name>A0A429ZNF3_9ENTE</name>
<dbReference type="GO" id="GO:0016755">
    <property type="term" value="F:aminoacyltransferase activity"/>
    <property type="evidence" value="ECO:0007669"/>
    <property type="project" value="InterPro"/>
</dbReference>
<dbReference type="AlphaFoldDB" id="A0A429ZNF3"/>
<dbReference type="PROSITE" id="PS51191">
    <property type="entry name" value="FEMABX"/>
    <property type="match status" value="1"/>
</dbReference>
<dbReference type="Proteomes" id="UP000287239">
    <property type="component" value="Unassembled WGS sequence"/>
</dbReference>
<dbReference type="InterPro" id="IPR050644">
    <property type="entry name" value="PG_Glycine_Bridge_Synth"/>
</dbReference>
<dbReference type="Pfam" id="PF02388">
    <property type="entry name" value="FemAB"/>
    <property type="match status" value="2"/>
</dbReference>
<dbReference type="GO" id="GO:0008360">
    <property type="term" value="P:regulation of cell shape"/>
    <property type="evidence" value="ECO:0007669"/>
    <property type="project" value="UniProtKB-KW"/>
</dbReference>
<dbReference type="EMBL" id="NGJU01000011">
    <property type="protein sequence ID" value="RST95224.1"/>
    <property type="molecule type" value="Genomic_DNA"/>
</dbReference>
<keyword evidence="6" id="KW-0961">Cell wall biogenesis/degradation</keyword>
<dbReference type="GO" id="GO:0009252">
    <property type="term" value="P:peptidoglycan biosynthetic process"/>
    <property type="evidence" value="ECO:0007669"/>
    <property type="project" value="UniProtKB-KW"/>
</dbReference>
<keyword evidence="2" id="KW-0808">Transferase</keyword>
<evidence type="ECO:0000256" key="5">
    <source>
        <dbReference type="ARBA" id="ARBA00023315"/>
    </source>
</evidence>
<evidence type="ECO:0000256" key="4">
    <source>
        <dbReference type="ARBA" id="ARBA00022984"/>
    </source>
</evidence>
<dbReference type="RefSeq" id="WP_126780107.1">
    <property type="nucleotide sequence ID" value="NZ_CAUQJP010000009.1"/>
</dbReference>
<evidence type="ECO:0000256" key="3">
    <source>
        <dbReference type="ARBA" id="ARBA00022960"/>
    </source>
</evidence>
<reference evidence="7 8" key="1">
    <citation type="submission" date="2017-05" db="EMBL/GenBank/DDBJ databases">
        <title>Vagococcus spp. assemblies.</title>
        <authorList>
            <person name="Gulvik C.A."/>
        </authorList>
    </citation>
    <scope>NUCLEOTIDE SEQUENCE [LARGE SCALE GENOMIC DNA]</scope>
    <source>
        <strain evidence="7 8">NCFB 2777</strain>
    </source>
</reference>
<dbReference type="PANTHER" id="PTHR36174:SF1">
    <property type="entry name" value="LIPID II:GLYCINE GLYCYLTRANSFERASE"/>
    <property type="match status" value="1"/>
</dbReference>
<proteinExistence type="inferred from homology"/>
<keyword evidence="4" id="KW-0573">Peptidoglycan synthesis</keyword>
<dbReference type="Gene3D" id="3.40.630.30">
    <property type="match status" value="2"/>
</dbReference>
<dbReference type="OrthoDB" id="9785911at2"/>
<evidence type="ECO:0000256" key="6">
    <source>
        <dbReference type="ARBA" id="ARBA00023316"/>
    </source>
</evidence>
<dbReference type="InterPro" id="IPR016181">
    <property type="entry name" value="Acyl_CoA_acyltransferase"/>
</dbReference>
<dbReference type="SUPFAM" id="SSF55729">
    <property type="entry name" value="Acyl-CoA N-acyltransferases (Nat)"/>
    <property type="match status" value="2"/>
</dbReference>
<comment type="caution">
    <text evidence="7">The sequence shown here is derived from an EMBL/GenBank/DDBJ whole genome shotgun (WGS) entry which is preliminary data.</text>
</comment>
<dbReference type="InterPro" id="IPR003447">
    <property type="entry name" value="FEMABX"/>
</dbReference>